<sequence>MIRITTVIFGDALTNGYATSQSAFDAAFYEAQSLYPDLVRNVSRHTLYRAGTFVCQNQETAAVMPIAAMEVQSAMPRNDRSLNILINTGCTFETAVLADFAREWNIPVFASVASGAGLTNADRYPTLISAPSTDINSLVSATIQLLQLYNWTTLSLLCDDLTPNTIDGFSASTCRTCIATFAAEKRFRVTVQHFDATAEKPNQTDDYRAMLYRTKSESRVILLVAGTKSIVRVLAHRLEMSAGDYVFLVLVSPETPGLQSIRWQYFDENDQAALETFKSVIIISNRNTNWDRIPDLLPSIRNRSEIVYNRSRSVEEFNVASDYVVAAYELFAMLMKVLNQSQNELDRLDGKSLRKKFLKKTFALPSRSVSIGDGGMRLCDITLSKWNFTSERMQITWTFNSIARTLVQSSVSVQWIGGKGPPAHQPSCGYVGDQCIVTSCKGLFRRFFKILTNRN</sequence>
<name>A0A9X6NAR8_HYPEX</name>
<dbReference type="Proteomes" id="UP000192578">
    <property type="component" value="Unassembled WGS sequence"/>
</dbReference>
<evidence type="ECO:0000313" key="7">
    <source>
        <dbReference type="Proteomes" id="UP000192578"/>
    </source>
</evidence>
<reference evidence="7" key="1">
    <citation type="submission" date="2017-01" db="EMBL/GenBank/DDBJ databases">
        <title>Comparative genomics of anhydrobiosis in the tardigrade Hypsibius dujardini.</title>
        <authorList>
            <person name="Yoshida Y."/>
            <person name="Koutsovoulos G."/>
            <person name="Laetsch D."/>
            <person name="Stevens L."/>
            <person name="Kumar S."/>
            <person name="Horikawa D."/>
            <person name="Ishino K."/>
            <person name="Komine S."/>
            <person name="Tomita M."/>
            <person name="Blaxter M."/>
            <person name="Arakawa K."/>
        </authorList>
    </citation>
    <scope>NUCLEOTIDE SEQUENCE [LARGE SCALE GENOMIC DNA]</scope>
    <source>
        <strain evidence="7">Z151</strain>
    </source>
</reference>
<organism evidence="6 7">
    <name type="scientific">Hypsibius exemplaris</name>
    <name type="common">Freshwater tardigrade</name>
    <dbReference type="NCBI Taxonomy" id="2072580"/>
    <lineage>
        <taxon>Eukaryota</taxon>
        <taxon>Metazoa</taxon>
        <taxon>Ecdysozoa</taxon>
        <taxon>Tardigrada</taxon>
        <taxon>Eutardigrada</taxon>
        <taxon>Parachela</taxon>
        <taxon>Hypsibioidea</taxon>
        <taxon>Hypsibiidae</taxon>
        <taxon>Hypsibius</taxon>
    </lineage>
</organism>
<proteinExistence type="predicted"/>
<evidence type="ECO:0000259" key="5">
    <source>
        <dbReference type="Pfam" id="PF01094"/>
    </source>
</evidence>
<dbReference type="InterPro" id="IPR052612">
    <property type="entry name" value="ANP_Clearance_Receptor"/>
</dbReference>
<gene>
    <name evidence="6" type="ORF">BV898_14714</name>
</gene>
<dbReference type="GO" id="GO:0017046">
    <property type="term" value="F:peptide hormone binding"/>
    <property type="evidence" value="ECO:0007669"/>
    <property type="project" value="TreeGrafter"/>
</dbReference>
<dbReference type="CDD" id="cd06352">
    <property type="entry name" value="PBP1_NPR_GC-like"/>
    <property type="match status" value="1"/>
</dbReference>
<dbReference type="EMBL" id="MTYJ01000185">
    <property type="protein sequence ID" value="OWA50189.1"/>
    <property type="molecule type" value="Genomic_DNA"/>
</dbReference>
<dbReference type="InterPro" id="IPR001828">
    <property type="entry name" value="ANF_lig-bd_rcpt"/>
</dbReference>
<evidence type="ECO:0000313" key="6">
    <source>
        <dbReference type="EMBL" id="OWA50189.1"/>
    </source>
</evidence>
<evidence type="ECO:0000256" key="1">
    <source>
        <dbReference type="ARBA" id="ARBA00004370"/>
    </source>
</evidence>
<evidence type="ECO:0000256" key="4">
    <source>
        <dbReference type="ARBA" id="ARBA00023136"/>
    </source>
</evidence>
<dbReference type="Gene3D" id="3.40.50.2300">
    <property type="match status" value="1"/>
</dbReference>
<comment type="subcellular location">
    <subcellularLocation>
        <location evidence="1">Membrane</location>
    </subcellularLocation>
</comment>
<keyword evidence="2" id="KW-0812">Transmembrane</keyword>
<keyword evidence="3" id="KW-1133">Transmembrane helix</keyword>
<evidence type="ECO:0000256" key="3">
    <source>
        <dbReference type="ARBA" id="ARBA00022989"/>
    </source>
</evidence>
<protein>
    <recommendedName>
        <fullName evidence="5">Receptor ligand binding region domain-containing protein</fullName>
    </recommendedName>
</protein>
<feature type="domain" description="Receptor ligand binding region" evidence="5">
    <location>
        <begin position="44"/>
        <end position="342"/>
    </location>
</feature>
<dbReference type="SUPFAM" id="SSF53822">
    <property type="entry name" value="Periplasmic binding protein-like I"/>
    <property type="match status" value="1"/>
</dbReference>
<dbReference type="Pfam" id="PF01094">
    <property type="entry name" value="ANF_receptor"/>
    <property type="match status" value="1"/>
</dbReference>
<dbReference type="GO" id="GO:0007165">
    <property type="term" value="P:signal transduction"/>
    <property type="evidence" value="ECO:0007669"/>
    <property type="project" value="TreeGrafter"/>
</dbReference>
<dbReference type="GO" id="GO:0016020">
    <property type="term" value="C:membrane"/>
    <property type="evidence" value="ECO:0007669"/>
    <property type="project" value="UniProtKB-SubCell"/>
</dbReference>
<keyword evidence="4" id="KW-0472">Membrane</keyword>
<dbReference type="GO" id="GO:0038023">
    <property type="term" value="F:signaling receptor activity"/>
    <property type="evidence" value="ECO:0007669"/>
    <property type="project" value="TreeGrafter"/>
</dbReference>
<accession>A0A9X6NAR8</accession>
<dbReference type="InterPro" id="IPR028082">
    <property type="entry name" value="Peripla_BP_I"/>
</dbReference>
<evidence type="ECO:0000256" key="2">
    <source>
        <dbReference type="ARBA" id="ARBA00022692"/>
    </source>
</evidence>
<dbReference type="PANTHER" id="PTHR44755:SF8">
    <property type="entry name" value="RECEPTOR LIGAND BINDING REGION DOMAIN-CONTAINING PROTEIN"/>
    <property type="match status" value="1"/>
</dbReference>
<keyword evidence="7" id="KW-1185">Reference proteome</keyword>
<dbReference type="AlphaFoldDB" id="A0A9X6NAR8"/>
<comment type="caution">
    <text evidence="6">The sequence shown here is derived from an EMBL/GenBank/DDBJ whole genome shotgun (WGS) entry which is preliminary data.</text>
</comment>
<dbReference type="PANTHER" id="PTHR44755">
    <property type="entry name" value="NATRIURETIC PEPTIDE RECEPTOR 3-RELATED"/>
    <property type="match status" value="1"/>
</dbReference>